<dbReference type="PANTHER" id="PTHR14577:SF0">
    <property type="entry name" value="NUCLEOLAR PROTEIN 12"/>
    <property type="match status" value="1"/>
</dbReference>
<evidence type="ECO:0000256" key="2">
    <source>
        <dbReference type="ARBA" id="ARBA00007175"/>
    </source>
</evidence>
<keyword evidence="5" id="KW-0539">Nucleus</keyword>
<keyword evidence="8" id="KW-1185">Reference proteome</keyword>
<evidence type="ECO:0000256" key="5">
    <source>
        <dbReference type="ARBA" id="ARBA00023242"/>
    </source>
</evidence>
<dbReference type="InterPro" id="IPR019186">
    <property type="entry name" value="Nucleolar_protein_12"/>
</dbReference>
<comment type="similarity">
    <text evidence="2">Belongs to the RRP17 family.</text>
</comment>
<organism evidence="7 8">
    <name type="scientific">Brachionus calyciflorus</name>
    <dbReference type="NCBI Taxonomy" id="104777"/>
    <lineage>
        <taxon>Eukaryota</taxon>
        <taxon>Metazoa</taxon>
        <taxon>Spiralia</taxon>
        <taxon>Gnathifera</taxon>
        <taxon>Rotifera</taxon>
        <taxon>Eurotatoria</taxon>
        <taxon>Monogononta</taxon>
        <taxon>Pseudotrocha</taxon>
        <taxon>Ploima</taxon>
        <taxon>Brachionidae</taxon>
        <taxon>Brachionus</taxon>
    </lineage>
</organism>
<dbReference type="AlphaFoldDB" id="A0A814RC41"/>
<proteinExistence type="inferred from homology"/>
<keyword evidence="4 6" id="KW-0175">Coiled coil</keyword>
<dbReference type="GO" id="GO:0005730">
    <property type="term" value="C:nucleolus"/>
    <property type="evidence" value="ECO:0007669"/>
    <property type="project" value="UniProtKB-SubCell"/>
</dbReference>
<evidence type="ECO:0000256" key="6">
    <source>
        <dbReference type="SAM" id="Coils"/>
    </source>
</evidence>
<protein>
    <recommendedName>
        <fullName evidence="3">Nucleolar protein 12</fullName>
    </recommendedName>
</protein>
<comment type="caution">
    <text evidence="7">The sequence shown here is derived from an EMBL/GenBank/DDBJ whole genome shotgun (WGS) entry which is preliminary data.</text>
</comment>
<evidence type="ECO:0000313" key="7">
    <source>
        <dbReference type="EMBL" id="CAF1130189.1"/>
    </source>
</evidence>
<name>A0A814RC41_9BILA</name>
<dbReference type="Proteomes" id="UP000663879">
    <property type="component" value="Unassembled WGS sequence"/>
</dbReference>
<feature type="coiled-coil region" evidence="6">
    <location>
        <begin position="30"/>
        <end position="61"/>
    </location>
</feature>
<evidence type="ECO:0000256" key="4">
    <source>
        <dbReference type="ARBA" id="ARBA00023054"/>
    </source>
</evidence>
<sequence>MGNKSKKNRPVKSQVIFNEDDRANYLLGFRKRKQERKKKARTELEDMIKKEKKRQKELKAQAILDERKKAGLPMFDDKIKVSKRDVIDTG</sequence>
<dbReference type="GO" id="GO:0019843">
    <property type="term" value="F:rRNA binding"/>
    <property type="evidence" value="ECO:0007669"/>
    <property type="project" value="TreeGrafter"/>
</dbReference>
<evidence type="ECO:0000256" key="3">
    <source>
        <dbReference type="ARBA" id="ARBA00015520"/>
    </source>
</evidence>
<dbReference type="EMBL" id="CAJNOC010009535">
    <property type="protein sequence ID" value="CAF1130189.1"/>
    <property type="molecule type" value="Genomic_DNA"/>
</dbReference>
<evidence type="ECO:0000313" key="8">
    <source>
        <dbReference type="Proteomes" id="UP000663879"/>
    </source>
</evidence>
<reference evidence="7" key="1">
    <citation type="submission" date="2021-02" db="EMBL/GenBank/DDBJ databases">
        <authorList>
            <person name="Nowell W R."/>
        </authorList>
    </citation>
    <scope>NUCLEOTIDE SEQUENCE</scope>
    <source>
        <strain evidence="7">Ploen Becks lab</strain>
    </source>
</reference>
<evidence type="ECO:0000256" key="1">
    <source>
        <dbReference type="ARBA" id="ARBA00004604"/>
    </source>
</evidence>
<feature type="non-terminal residue" evidence="7">
    <location>
        <position position="1"/>
    </location>
</feature>
<gene>
    <name evidence="7" type="ORF">OXX778_LOCUS22438</name>
</gene>
<dbReference type="PANTHER" id="PTHR14577">
    <property type="entry name" value="NUCLEOLAR PROTEIN 12"/>
    <property type="match status" value="1"/>
</dbReference>
<dbReference type="Pfam" id="PF09805">
    <property type="entry name" value="Nop25"/>
    <property type="match status" value="1"/>
</dbReference>
<comment type="subcellular location">
    <subcellularLocation>
        <location evidence="1">Nucleus</location>
        <location evidence="1">Nucleolus</location>
    </subcellularLocation>
</comment>
<accession>A0A814RC41</accession>